<dbReference type="Proteomes" id="UP000887013">
    <property type="component" value="Unassembled WGS sequence"/>
</dbReference>
<dbReference type="EMBL" id="BMAW01116872">
    <property type="protein sequence ID" value="GFT72512.1"/>
    <property type="molecule type" value="Genomic_DNA"/>
</dbReference>
<keyword evidence="5" id="KW-1185">Reference proteome</keyword>
<dbReference type="AlphaFoldDB" id="A0A8X6PMX9"/>
<feature type="region of interest" description="Disordered" evidence="2">
    <location>
        <begin position="317"/>
        <end position="390"/>
    </location>
</feature>
<organism evidence="4 5">
    <name type="scientific">Nephila pilipes</name>
    <name type="common">Giant wood spider</name>
    <name type="synonym">Nephila maculata</name>
    <dbReference type="NCBI Taxonomy" id="299642"/>
    <lineage>
        <taxon>Eukaryota</taxon>
        <taxon>Metazoa</taxon>
        <taxon>Ecdysozoa</taxon>
        <taxon>Arthropoda</taxon>
        <taxon>Chelicerata</taxon>
        <taxon>Arachnida</taxon>
        <taxon>Araneae</taxon>
        <taxon>Araneomorphae</taxon>
        <taxon>Entelegynae</taxon>
        <taxon>Araneoidea</taxon>
        <taxon>Nephilidae</taxon>
        <taxon>Nephila</taxon>
    </lineage>
</organism>
<evidence type="ECO:0000313" key="5">
    <source>
        <dbReference type="Proteomes" id="UP000887013"/>
    </source>
</evidence>
<dbReference type="PROSITE" id="PS50026">
    <property type="entry name" value="EGF_3"/>
    <property type="match status" value="1"/>
</dbReference>
<feature type="region of interest" description="Disordered" evidence="2">
    <location>
        <begin position="155"/>
        <end position="234"/>
    </location>
</feature>
<sequence>MPTFVSLPSESMTFRWFLEKDPDVLPSNMQASSTGAVLTVSELRKEQEGVIACAVYTNLGVLATQRRFLIKEVNQDNNKLIFLATRPPYHVHIDVSSNLLRRETNKKNEPIELYSEMNIPLTNGQSNTVKKRDARRIFKDNKQYDEKIRKMKRSLMRSLVREKSPMERRIIARRRNKRSAQMDGIDYSYESSDDKHSLGAENNDLYDQPDNENRPRRNSNSDKYNSRRVQLPNYSDQYQSENRMYGNSQLNQQTNSDRFYQDIRQNEEQSGELENFDGSPLRSDRSSKKQPVSGFNNMAPGSGQLLQDTQQPVLQGNINSLPMINGPAQGPPQQLEPTALQQQGSGPIGFSQQSPGLIGPLQQGSEPIGLQQQSLGPIGSPQQGPGSIGQEQQVPLQYSAYSEMDQNELTGGSRIDKKLVAISLQKPKVEITETDLMSMLISECRRDSQCALNAACVKTVNKESGFCRCLPNYEGNGIFCWENYKLRN</sequence>
<evidence type="ECO:0000256" key="1">
    <source>
        <dbReference type="PROSITE-ProRule" id="PRU00076"/>
    </source>
</evidence>
<evidence type="ECO:0000259" key="3">
    <source>
        <dbReference type="PROSITE" id="PS50026"/>
    </source>
</evidence>
<evidence type="ECO:0000256" key="2">
    <source>
        <dbReference type="SAM" id="MobiDB-lite"/>
    </source>
</evidence>
<feature type="compositionally biased region" description="Low complexity" evidence="2">
    <location>
        <begin position="371"/>
        <end position="390"/>
    </location>
</feature>
<feature type="domain" description="EGF-like" evidence="3">
    <location>
        <begin position="440"/>
        <end position="481"/>
    </location>
</feature>
<reference evidence="4" key="1">
    <citation type="submission" date="2020-08" db="EMBL/GenBank/DDBJ databases">
        <title>Multicomponent nature underlies the extraordinary mechanical properties of spider dragline silk.</title>
        <authorList>
            <person name="Kono N."/>
            <person name="Nakamura H."/>
            <person name="Mori M."/>
            <person name="Yoshida Y."/>
            <person name="Ohtoshi R."/>
            <person name="Malay A.D."/>
            <person name="Moran D.A.P."/>
            <person name="Tomita M."/>
            <person name="Numata K."/>
            <person name="Arakawa K."/>
        </authorList>
    </citation>
    <scope>NUCLEOTIDE SEQUENCE</scope>
</reference>
<feature type="region of interest" description="Disordered" evidence="2">
    <location>
        <begin position="269"/>
        <end position="305"/>
    </location>
</feature>
<feature type="disulfide bond" evidence="1">
    <location>
        <begin position="450"/>
        <end position="467"/>
    </location>
</feature>
<dbReference type="Gene3D" id="2.10.25.10">
    <property type="entry name" value="Laminin"/>
    <property type="match status" value="1"/>
</dbReference>
<keyword evidence="1" id="KW-0245">EGF-like domain</keyword>
<gene>
    <name evidence="4" type="primary">AVEN_102772_1</name>
    <name evidence="4" type="ORF">NPIL_274191</name>
</gene>
<protein>
    <recommendedName>
        <fullName evidence="3">EGF-like domain-containing protein</fullName>
    </recommendedName>
</protein>
<name>A0A8X6PMX9_NEPPI</name>
<proteinExistence type="predicted"/>
<feature type="compositionally biased region" description="Polar residues" evidence="2">
    <location>
        <begin position="331"/>
        <end position="355"/>
    </location>
</feature>
<comment type="caution">
    <text evidence="4">The sequence shown here is derived from an EMBL/GenBank/DDBJ whole genome shotgun (WGS) entry which is preliminary data.</text>
</comment>
<evidence type="ECO:0000313" key="4">
    <source>
        <dbReference type="EMBL" id="GFT72512.1"/>
    </source>
</evidence>
<keyword evidence="1" id="KW-1015">Disulfide bond</keyword>
<comment type="caution">
    <text evidence="1">Lacks conserved residue(s) required for the propagation of feature annotation.</text>
</comment>
<accession>A0A8X6PMX9</accession>
<dbReference type="OrthoDB" id="6431201at2759"/>
<feature type="compositionally biased region" description="Basic and acidic residues" evidence="2">
    <location>
        <begin position="159"/>
        <end position="170"/>
    </location>
</feature>
<dbReference type="InterPro" id="IPR000742">
    <property type="entry name" value="EGF"/>
</dbReference>